<dbReference type="Pfam" id="PF13359">
    <property type="entry name" value="DDE_Tnp_4"/>
    <property type="match status" value="1"/>
</dbReference>
<gene>
    <name evidence="4" type="primary">RvY_08764-1</name>
    <name evidence="4" type="synonym">RvY_08764.1</name>
    <name evidence="4" type="ORF">RvY_08764</name>
</gene>
<name>A0A1D1VG65_RAMVA</name>
<comment type="cofactor">
    <cofactor evidence="1">
        <name>a divalent metal cation</name>
        <dbReference type="ChEBI" id="CHEBI:60240"/>
    </cofactor>
</comment>
<protein>
    <recommendedName>
        <fullName evidence="3">DDE Tnp4 domain-containing protein</fullName>
    </recommendedName>
</protein>
<evidence type="ECO:0000259" key="3">
    <source>
        <dbReference type="Pfam" id="PF13359"/>
    </source>
</evidence>
<proteinExistence type="predicted"/>
<dbReference type="STRING" id="947166.A0A1D1VG65"/>
<dbReference type="AlphaFoldDB" id="A0A1D1VG65"/>
<feature type="domain" description="DDE Tnp4" evidence="3">
    <location>
        <begin position="5"/>
        <end position="90"/>
    </location>
</feature>
<dbReference type="EMBL" id="BDGG01000004">
    <property type="protein sequence ID" value="GAU97478.1"/>
    <property type="molecule type" value="Genomic_DNA"/>
</dbReference>
<reference evidence="4 5" key="1">
    <citation type="journal article" date="2016" name="Nat. Commun.">
        <title>Extremotolerant tardigrade genome and improved radiotolerance of human cultured cells by tardigrade-unique protein.</title>
        <authorList>
            <person name="Hashimoto T."/>
            <person name="Horikawa D.D."/>
            <person name="Saito Y."/>
            <person name="Kuwahara H."/>
            <person name="Kozuka-Hata H."/>
            <person name="Shin-I T."/>
            <person name="Minakuchi Y."/>
            <person name="Ohishi K."/>
            <person name="Motoyama A."/>
            <person name="Aizu T."/>
            <person name="Enomoto A."/>
            <person name="Kondo K."/>
            <person name="Tanaka S."/>
            <person name="Hara Y."/>
            <person name="Koshikawa S."/>
            <person name="Sagara H."/>
            <person name="Miura T."/>
            <person name="Yokobori S."/>
            <person name="Miyagawa K."/>
            <person name="Suzuki Y."/>
            <person name="Kubo T."/>
            <person name="Oyama M."/>
            <person name="Kohara Y."/>
            <person name="Fujiyama A."/>
            <person name="Arakawa K."/>
            <person name="Katayama T."/>
            <person name="Toyoda A."/>
            <person name="Kunieda T."/>
        </authorList>
    </citation>
    <scope>NUCLEOTIDE SEQUENCE [LARGE SCALE GENOMIC DNA]</scope>
    <source>
        <strain evidence="4 5">YOKOZUNA-1</strain>
    </source>
</reference>
<evidence type="ECO:0000313" key="4">
    <source>
        <dbReference type="EMBL" id="GAU97478.1"/>
    </source>
</evidence>
<dbReference type="GO" id="GO:0046872">
    <property type="term" value="F:metal ion binding"/>
    <property type="evidence" value="ECO:0007669"/>
    <property type="project" value="UniProtKB-KW"/>
</dbReference>
<dbReference type="Proteomes" id="UP000186922">
    <property type="component" value="Unassembled WGS sequence"/>
</dbReference>
<keyword evidence="5" id="KW-1185">Reference proteome</keyword>
<organism evidence="4 5">
    <name type="scientific">Ramazzottius varieornatus</name>
    <name type="common">Water bear</name>
    <name type="synonym">Tardigrade</name>
    <dbReference type="NCBI Taxonomy" id="947166"/>
    <lineage>
        <taxon>Eukaryota</taxon>
        <taxon>Metazoa</taxon>
        <taxon>Ecdysozoa</taxon>
        <taxon>Tardigrada</taxon>
        <taxon>Eutardigrada</taxon>
        <taxon>Parachela</taxon>
        <taxon>Hypsibioidea</taxon>
        <taxon>Ramazzottiidae</taxon>
        <taxon>Ramazzottius</taxon>
    </lineage>
</organism>
<comment type="caution">
    <text evidence="4">The sequence shown here is derived from an EMBL/GenBank/DDBJ whole genome shotgun (WGS) entry which is preliminary data.</text>
</comment>
<sequence>MYGPCAGRRHDGFMLGESNMRERLRHLSDKWGREMCFFGDKGYSPSEEIQVPYKGSHLTEEQRVFNNTMSQIRATVEYGFMAIALDFAIANYETN</sequence>
<dbReference type="InterPro" id="IPR027806">
    <property type="entry name" value="HARBI1_dom"/>
</dbReference>
<accession>A0A1D1VG65</accession>
<evidence type="ECO:0000313" key="5">
    <source>
        <dbReference type="Proteomes" id="UP000186922"/>
    </source>
</evidence>
<evidence type="ECO:0000256" key="2">
    <source>
        <dbReference type="ARBA" id="ARBA00022723"/>
    </source>
</evidence>
<keyword evidence="2" id="KW-0479">Metal-binding</keyword>
<evidence type="ECO:0000256" key="1">
    <source>
        <dbReference type="ARBA" id="ARBA00001968"/>
    </source>
</evidence>
<dbReference type="OrthoDB" id="5979355at2759"/>